<dbReference type="EMBL" id="CM027684">
    <property type="protein sequence ID" value="KAG0528476.1"/>
    <property type="molecule type" value="Genomic_DNA"/>
</dbReference>
<proteinExistence type="predicted"/>
<sequence length="104" mass="10978">MTTISIQKQPSVTLKQTFRSHSIHKTLSRGEDLPEALACRLASAPLLLSSGSAPAPLLSFCRLASELGTRSRVAMSRRKEKAPDATEGAEGDAAEEAPGSARVC</sequence>
<protein>
    <submittedName>
        <fullName evidence="2">Uncharacterized protein</fullName>
    </submittedName>
</protein>
<evidence type="ECO:0000313" key="3">
    <source>
        <dbReference type="Proteomes" id="UP000807115"/>
    </source>
</evidence>
<accession>A0A921UFD8</accession>
<dbReference type="AlphaFoldDB" id="A0A921UFD8"/>
<comment type="caution">
    <text evidence="2">The sequence shown here is derived from an EMBL/GenBank/DDBJ whole genome shotgun (WGS) entry which is preliminary data.</text>
</comment>
<evidence type="ECO:0000256" key="1">
    <source>
        <dbReference type="SAM" id="MobiDB-lite"/>
    </source>
</evidence>
<evidence type="ECO:0000313" key="2">
    <source>
        <dbReference type="EMBL" id="KAG0528476.1"/>
    </source>
</evidence>
<reference evidence="2" key="2">
    <citation type="submission" date="2020-10" db="EMBL/GenBank/DDBJ databases">
        <authorList>
            <person name="Cooper E.A."/>
            <person name="Brenton Z.W."/>
            <person name="Flinn B.S."/>
            <person name="Jenkins J."/>
            <person name="Shu S."/>
            <person name="Flowers D."/>
            <person name="Luo F."/>
            <person name="Wang Y."/>
            <person name="Xia P."/>
            <person name="Barry K."/>
            <person name="Daum C."/>
            <person name="Lipzen A."/>
            <person name="Yoshinaga Y."/>
            <person name="Schmutz J."/>
            <person name="Saski C."/>
            <person name="Vermerris W."/>
            <person name="Kresovich S."/>
        </authorList>
    </citation>
    <scope>NUCLEOTIDE SEQUENCE</scope>
</reference>
<organism evidence="2 3">
    <name type="scientific">Sorghum bicolor</name>
    <name type="common">Sorghum</name>
    <name type="synonym">Sorghum vulgare</name>
    <dbReference type="NCBI Taxonomy" id="4558"/>
    <lineage>
        <taxon>Eukaryota</taxon>
        <taxon>Viridiplantae</taxon>
        <taxon>Streptophyta</taxon>
        <taxon>Embryophyta</taxon>
        <taxon>Tracheophyta</taxon>
        <taxon>Spermatophyta</taxon>
        <taxon>Magnoliopsida</taxon>
        <taxon>Liliopsida</taxon>
        <taxon>Poales</taxon>
        <taxon>Poaceae</taxon>
        <taxon>PACMAD clade</taxon>
        <taxon>Panicoideae</taxon>
        <taxon>Andropogonodae</taxon>
        <taxon>Andropogoneae</taxon>
        <taxon>Sorghinae</taxon>
        <taxon>Sorghum</taxon>
    </lineage>
</organism>
<feature type="region of interest" description="Disordered" evidence="1">
    <location>
        <begin position="72"/>
        <end position="104"/>
    </location>
</feature>
<reference evidence="2" key="1">
    <citation type="journal article" date="2019" name="BMC Genomics">
        <title>A new reference genome for Sorghum bicolor reveals high levels of sequence similarity between sweet and grain genotypes: implications for the genetics of sugar metabolism.</title>
        <authorList>
            <person name="Cooper E.A."/>
            <person name="Brenton Z.W."/>
            <person name="Flinn B.S."/>
            <person name="Jenkins J."/>
            <person name="Shu S."/>
            <person name="Flowers D."/>
            <person name="Luo F."/>
            <person name="Wang Y."/>
            <person name="Xia P."/>
            <person name="Barry K."/>
            <person name="Daum C."/>
            <person name="Lipzen A."/>
            <person name="Yoshinaga Y."/>
            <person name="Schmutz J."/>
            <person name="Saski C."/>
            <person name="Vermerris W."/>
            <person name="Kresovich S."/>
        </authorList>
    </citation>
    <scope>NUCLEOTIDE SEQUENCE</scope>
</reference>
<dbReference type="Proteomes" id="UP000807115">
    <property type="component" value="Chromosome 5"/>
</dbReference>
<name>A0A921UFD8_SORBI</name>
<gene>
    <name evidence="2" type="ORF">BDA96_05G015200</name>
</gene>